<dbReference type="RefSeq" id="WP_215883214.1">
    <property type="nucleotide sequence ID" value="NZ_JAAOMP010000040.1"/>
</dbReference>
<protein>
    <submittedName>
        <fullName evidence="2">Uncharacterized protein</fullName>
    </submittedName>
</protein>
<name>A0ABS5ZWH3_9PROT</name>
<keyword evidence="3" id="KW-1185">Reference proteome</keyword>
<evidence type="ECO:0000313" key="3">
    <source>
        <dbReference type="Proteomes" id="UP000755654"/>
    </source>
</evidence>
<accession>A0ABS5ZWH3</accession>
<comment type="caution">
    <text evidence="2">The sequence shown here is derived from an EMBL/GenBank/DDBJ whole genome shotgun (WGS) entry which is preliminary data.</text>
</comment>
<proteinExistence type="predicted"/>
<organism evidence="2 3">
    <name type="scientific">Acidithiobacillus sulfurivorans</name>
    <dbReference type="NCBI Taxonomy" id="1958756"/>
    <lineage>
        <taxon>Bacteria</taxon>
        <taxon>Pseudomonadati</taxon>
        <taxon>Pseudomonadota</taxon>
        <taxon>Acidithiobacillia</taxon>
        <taxon>Acidithiobacillales</taxon>
        <taxon>Acidithiobacillaceae</taxon>
        <taxon>Acidithiobacillus</taxon>
    </lineage>
</organism>
<reference evidence="2 3" key="1">
    <citation type="journal article" date="2021" name="ISME J.">
        <title>Genomic evolution of the class Acidithiobacillia: deep-branching Proteobacteria living in extreme acidic conditions.</title>
        <authorList>
            <person name="Moya-Beltran A."/>
            <person name="Beard S."/>
            <person name="Rojas-Villalobos C."/>
            <person name="Issotta F."/>
            <person name="Gallardo Y."/>
            <person name="Ulloa R."/>
            <person name="Giaveno A."/>
            <person name="Degli Esposti M."/>
            <person name="Johnson D.B."/>
            <person name="Quatrini R."/>
        </authorList>
    </citation>
    <scope>NUCLEOTIDE SEQUENCE [LARGE SCALE GENOMIC DNA]</scope>
    <source>
        <strain evidence="2 3">RW2</strain>
    </source>
</reference>
<evidence type="ECO:0000313" key="2">
    <source>
        <dbReference type="EMBL" id="MBU2759519.1"/>
    </source>
</evidence>
<evidence type="ECO:0000256" key="1">
    <source>
        <dbReference type="SAM" id="MobiDB-lite"/>
    </source>
</evidence>
<gene>
    <name evidence="2" type="ORF">HAP95_04975</name>
</gene>
<sequence>MTPEESIELAAEALRELLTPDELVAWKELALREMRSSPEAVDVLGRIPAPNIKGPLPDWCFLEKALETTGSPEPSNIAEIKSTGIPIIDKASRFITKPQNDLISTMAYLMQESGGALKIAESRAKDCAKAARLLKEVAALLRGADNEPLARSVEALALWADRAQYGTVHPTAMIGEHLLGTQDIDAGSAARKGRRGKPTRAAAVVRSLVPFFPDTLDFWENGGYSLVAELAQLCGVQATRQSVRSVVEQGRRRPLAPKPTTKRANPEEQLISLFAKPKQ</sequence>
<dbReference type="Proteomes" id="UP000755654">
    <property type="component" value="Unassembled WGS sequence"/>
</dbReference>
<dbReference type="EMBL" id="JAAOMP010000040">
    <property type="protein sequence ID" value="MBU2759519.1"/>
    <property type="molecule type" value="Genomic_DNA"/>
</dbReference>
<feature type="region of interest" description="Disordered" evidence="1">
    <location>
        <begin position="245"/>
        <end position="279"/>
    </location>
</feature>